<protein>
    <submittedName>
        <fullName evidence="2">Glycosyl transferase, group 2 family protein</fullName>
    </submittedName>
</protein>
<name>T1BXI5_9ZZZZ</name>
<dbReference type="InterPro" id="IPR001173">
    <property type="entry name" value="Glyco_trans_2-like"/>
</dbReference>
<reference evidence="2" key="1">
    <citation type="submission" date="2013-08" db="EMBL/GenBank/DDBJ databases">
        <authorList>
            <person name="Mendez C."/>
            <person name="Richter M."/>
            <person name="Ferrer M."/>
            <person name="Sanchez J."/>
        </authorList>
    </citation>
    <scope>NUCLEOTIDE SEQUENCE</scope>
</reference>
<evidence type="ECO:0000313" key="2">
    <source>
        <dbReference type="EMBL" id="EQD57884.1"/>
    </source>
</evidence>
<dbReference type="SUPFAM" id="SSF53448">
    <property type="entry name" value="Nucleotide-diphospho-sugar transferases"/>
    <property type="match status" value="1"/>
</dbReference>
<proteinExistence type="predicted"/>
<feature type="non-terminal residue" evidence="2">
    <location>
        <position position="81"/>
    </location>
</feature>
<dbReference type="Gene3D" id="3.90.550.10">
    <property type="entry name" value="Spore Coat Polysaccharide Biosynthesis Protein SpsA, Chain A"/>
    <property type="match status" value="1"/>
</dbReference>
<feature type="domain" description="Glycosyltransferase 2-like" evidence="1">
    <location>
        <begin position="41"/>
        <end position="81"/>
    </location>
</feature>
<comment type="caution">
    <text evidence="2">The sequence shown here is derived from an EMBL/GenBank/DDBJ whole genome shotgun (WGS) entry which is preliminary data.</text>
</comment>
<keyword evidence="2" id="KW-0808">Transferase</keyword>
<dbReference type="EMBL" id="AUZZ01003114">
    <property type="protein sequence ID" value="EQD57884.1"/>
    <property type="molecule type" value="Genomic_DNA"/>
</dbReference>
<reference evidence="2" key="2">
    <citation type="journal article" date="2014" name="ISME J.">
        <title>Microbial stratification in low pH oxic and suboxic macroscopic growths along an acid mine drainage.</title>
        <authorList>
            <person name="Mendez-Garcia C."/>
            <person name="Mesa V."/>
            <person name="Sprenger R.R."/>
            <person name="Richter M."/>
            <person name="Diez M.S."/>
            <person name="Solano J."/>
            <person name="Bargiela R."/>
            <person name="Golyshina O.V."/>
            <person name="Manteca A."/>
            <person name="Ramos J.L."/>
            <person name="Gallego J.R."/>
            <person name="Llorente I."/>
            <person name="Martins Dos Santos V.A."/>
            <person name="Jensen O.N."/>
            <person name="Pelaez A.I."/>
            <person name="Sanchez J."/>
            <person name="Ferrer M."/>
        </authorList>
    </citation>
    <scope>NUCLEOTIDE SEQUENCE</scope>
</reference>
<dbReference type="GO" id="GO:0016740">
    <property type="term" value="F:transferase activity"/>
    <property type="evidence" value="ECO:0007669"/>
    <property type="project" value="UniProtKB-KW"/>
</dbReference>
<gene>
    <name evidence="2" type="ORF">B2A_04618</name>
</gene>
<dbReference type="Pfam" id="PF00535">
    <property type="entry name" value="Glycos_transf_2"/>
    <property type="match status" value="1"/>
</dbReference>
<sequence length="81" mass="9318">MIVASLVTVIWVILLLMPDQPWRMRETLQSDPEATSGRRVTVLIPARNEEQVLPRNLNALSRQRVPMQVWVLDDGSTDHTR</sequence>
<dbReference type="InterPro" id="IPR029044">
    <property type="entry name" value="Nucleotide-diphossugar_trans"/>
</dbReference>
<organism evidence="2">
    <name type="scientific">mine drainage metagenome</name>
    <dbReference type="NCBI Taxonomy" id="410659"/>
    <lineage>
        <taxon>unclassified sequences</taxon>
        <taxon>metagenomes</taxon>
        <taxon>ecological metagenomes</taxon>
    </lineage>
</organism>
<accession>T1BXI5</accession>
<dbReference type="AlphaFoldDB" id="T1BXI5"/>
<evidence type="ECO:0000259" key="1">
    <source>
        <dbReference type="Pfam" id="PF00535"/>
    </source>
</evidence>